<evidence type="ECO:0000313" key="1">
    <source>
        <dbReference type="EMBL" id="SEM36232.1"/>
    </source>
</evidence>
<sequence length="146" mass="16990">MTNVAKGIYRFTDLKTGEVFEGTREEYAKHSKIKIRALNSRIQSGGVVREKIGEIKIKQKKRIQRYTNFETGQVFEGSRKEACEFFGIKDWKLARMLKDASIVSSRVIDDSVCEDIFEMPAPKSKEEKIRRELYRKECLLKALYVS</sequence>
<name>A0A1H7XQK9_9STRE</name>
<dbReference type="RefSeq" id="WP_074596887.1">
    <property type="nucleotide sequence ID" value="NZ_FNUH01000013.1"/>
</dbReference>
<gene>
    <name evidence="1" type="ORF">SAMN04487839_11812</name>
</gene>
<organism evidence="1 2">
    <name type="scientific">Streptococcus gallolyticus</name>
    <dbReference type="NCBI Taxonomy" id="315405"/>
    <lineage>
        <taxon>Bacteria</taxon>
        <taxon>Bacillati</taxon>
        <taxon>Bacillota</taxon>
        <taxon>Bacilli</taxon>
        <taxon>Lactobacillales</taxon>
        <taxon>Streptococcaceae</taxon>
        <taxon>Streptococcus</taxon>
    </lineage>
</organism>
<proteinExistence type="predicted"/>
<dbReference type="EMBL" id="FOBM01000018">
    <property type="protein sequence ID" value="SEM36232.1"/>
    <property type="molecule type" value="Genomic_DNA"/>
</dbReference>
<accession>A0A1H7XQK9</accession>
<dbReference type="Proteomes" id="UP000182764">
    <property type="component" value="Unassembled WGS sequence"/>
</dbReference>
<dbReference type="AlphaFoldDB" id="A0A1H7XQK9"/>
<evidence type="ECO:0000313" key="2">
    <source>
        <dbReference type="Proteomes" id="UP000182764"/>
    </source>
</evidence>
<reference evidence="1 2" key="1">
    <citation type="submission" date="2016-10" db="EMBL/GenBank/DDBJ databases">
        <authorList>
            <person name="de Groot N.N."/>
        </authorList>
    </citation>
    <scope>NUCLEOTIDE SEQUENCE [LARGE SCALE GENOMIC DNA]</scope>
    <source>
        <strain evidence="1 2">VTM1R29</strain>
    </source>
</reference>
<protein>
    <submittedName>
        <fullName evidence="1">Uncharacterized protein</fullName>
    </submittedName>
</protein>